<reference evidence="3 4" key="1">
    <citation type="submission" date="2019-07" db="EMBL/GenBank/DDBJ databases">
        <title>De Novo Assembly of kiwifruit Actinidia rufa.</title>
        <authorList>
            <person name="Sugita-Konishi S."/>
            <person name="Sato K."/>
            <person name="Mori E."/>
            <person name="Abe Y."/>
            <person name="Kisaki G."/>
            <person name="Hamano K."/>
            <person name="Suezawa K."/>
            <person name="Otani M."/>
            <person name="Fukuda T."/>
            <person name="Manabe T."/>
            <person name="Gomi K."/>
            <person name="Tabuchi M."/>
            <person name="Akimitsu K."/>
            <person name="Kataoka I."/>
        </authorList>
    </citation>
    <scope>NUCLEOTIDE SEQUENCE [LARGE SCALE GENOMIC DNA]</scope>
    <source>
        <strain evidence="4">cv. Fuchu</strain>
    </source>
</reference>
<dbReference type="Gene3D" id="1.20.1250.20">
    <property type="entry name" value="MFS general substrate transporter like domains"/>
    <property type="match status" value="1"/>
</dbReference>
<protein>
    <submittedName>
        <fullName evidence="3">Similar to NITRATE TRANSPORTER 1.8</fullName>
    </submittedName>
</protein>
<comment type="similarity">
    <text evidence="1">Belongs to the major facilitator superfamily. Phosphate:H(+) symporter (TC 2.A.1.9) family.</text>
</comment>
<dbReference type="EMBL" id="BJWL01000013">
    <property type="protein sequence ID" value="GFY98936.1"/>
    <property type="molecule type" value="Genomic_DNA"/>
</dbReference>
<feature type="transmembrane region" description="Helical" evidence="2">
    <location>
        <begin position="43"/>
        <end position="65"/>
    </location>
</feature>
<evidence type="ECO:0000313" key="4">
    <source>
        <dbReference type="Proteomes" id="UP000585474"/>
    </source>
</evidence>
<comment type="caution">
    <text evidence="3">The sequence shown here is derived from an EMBL/GenBank/DDBJ whole genome shotgun (WGS) entry which is preliminary data.</text>
</comment>
<accession>A0A7J0FKG1</accession>
<dbReference type="InterPro" id="IPR036259">
    <property type="entry name" value="MFS_trans_sf"/>
</dbReference>
<keyword evidence="2" id="KW-0472">Membrane</keyword>
<proteinExistence type="inferred from homology"/>
<evidence type="ECO:0000256" key="1">
    <source>
        <dbReference type="ARBA" id="ARBA00044504"/>
    </source>
</evidence>
<dbReference type="OrthoDB" id="8904098at2759"/>
<gene>
    <name evidence="3" type="ORF">Acr_13g0003370</name>
</gene>
<organism evidence="3 4">
    <name type="scientific">Actinidia rufa</name>
    <dbReference type="NCBI Taxonomy" id="165716"/>
    <lineage>
        <taxon>Eukaryota</taxon>
        <taxon>Viridiplantae</taxon>
        <taxon>Streptophyta</taxon>
        <taxon>Embryophyta</taxon>
        <taxon>Tracheophyta</taxon>
        <taxon>Spermatophyta</taxon>
        <taxon>Magnoliopsida</taxon>
        <taxon>eudicotyledons</taxon>
        <taxon>Gunneridae</taxon>
        <taxon>Pentapetalae</taxon>
        <taxon>asterids</taxon>
        <taxon>Ericales</taxon>
        <taxon>Actinidiaceae</taxon>
        <taxon>Actinidia</taxon>
    </lineage>
</organism>
<dbReference type="AlphaFoldDB" id="A0A7J0FKG1"/>
<evidence type="ECO:0000256" key="2">
    <source>
        <dbReference type="SAM" id="Phobius"/>
    </source>
</evidence>
<keyword evidence="2" id="KW-1133">Transmembrane helix</keyword>
<dbReference type="Proteomes" id="UP000585474">
    <property type="component" value="Unassembled WGS sequence"/>
</dbReference>
<dbReference type="PANTHER" id="PTHR11654">
    <property type="entry name" value="OLIGOPEPTIDE TRANSPORTER-RELATED"/>
    <property type="match status" value="1"/>
</dbReference>
<keyword evidence="2" id="KW-0812">Transmembrane</keyword>
<sequence>MASISLGNYVSSMLVNMVMGITVRGNSPGWIPEDLNDGHMDRFYFLIAALTAADFVIYVYCAMWYKCINVEESKIEALKDRQAEEEAINRV</sequence>
<feature type="transmembrane region" description="Helical" evidence="2">
    <location>
        <begin position="6"/>
        <end position="23"/>
    </location>
</feature>
<evidence type="ECO:0000313" key="3">
    <source>
        <dbReference type="EMBL" id="GFY98936.1"/>
    </source>
</evidence>
<keyword evidence="4" id="KW-1185">Reference proteome</keyword>
<name>A0A7J0FKG1_9ERIC</name>